<dbReference type="HOGENOM" id="CLU_785885_0_0_1"/>
<dbReference type="InterPro" id="IPR009882">
    <property type="entry name" value="Gypsy"/>
</dbReference>
<keyword evidence="3" id="KW-1185">Reference proteome</keyword>
<dbReference type="Pfam" id="PF07253">
    <property type="entry name" value="Gypsy"/>
    <property type="match status" value="1"/>
</dbReference>
<accession>B4GE52</accession>
<dbReference type="AlphaFoldDB" id="B4GE52"/>
<sequence length="353" mass="39159">MAAVAGDACTGYKVLQSHAQRLLCADCQGENADRRLRQRQRSGENTSYGYLNESGWKADRCFEILDSLNPEIQDGDIIDGIVRPVKICPQLRSRSPTWEKGKSGSSHTADENYSAIDKECLNRDSNRSTTVQKSPDYENGHHYRNLGHGANDYSITTMNATVTLTNYTNANYILIVDGDVLIWDNPGYLSHTTNIKSYEKFVDKIEDATVTQGKPNGPRPFAIISLVELFVVSNLDYKKLLIYTTCQQDFSDGDVEAECGTRALNIWNFESSVSATFCEEQRTTICAQQPGYLNPITIVDNGTLITNDANIIIVDGTAATQNVGGKYFVTHSNQVSLNGTTWATPRGWHRCLS</sequence>
<reference evidence="2 3" key="1">
    <citation type="journal article" date="2007" name="Nature">
        <title>Evolution of genes and genomes on the Drosophila phylogeny.</title>
        <authorList>
            <consortium name="Drosophila 12 Genomes Consortium"/>
            <person name="Clark A.G."/>
            <person name="Eisen M.B."/>
            <person name="Smith D.R."/>
            <person name="Bergman C.M."/>
            <person name="Oliver B."/>
            <person name="Markow T.A."/>
            <person name="Kaufman T.C."/>
            <person name="Kellis M."/>
            <person name="Gelbart W."/>
            <person name="Iyer V.N."/>
            <person name="Pollard D.A."/>
            <person name="Sackton T.B."/>
            <person name="Larracuente A.M."/>
            <person name="Singh N.D."/>
            <person name="Abad J.P."/>
            <person name="Abt D.N."/>
            <person name="Adryan B."/>
            <person name="Aguade M."/>
            <person name="Akashi H."/>
            <person name="Anderson W.W."/>
            <person name="Aquadro C.F."/>
            <person name="Ardell D.H."/>
            <person name="Arguello R."/>
            <person name="Artieri C.G."/>
            <person name="Barbash D.A."/>
            <person name="Barker D."/>
            <person name="Barsanti P."/>
            <person name="Batterham P."/>
            <person name="Batzoglou S."/>
            <person name="Begun D."/>
            <person name="Bhutkar A."/>
            <person name="Blanco E."/>
            <person name="Bosak S.A."/>
            <person name="Bradley R.K."/>
            <person name="Brand A.D."/>
            <person name="Brent M.R."/>
            <person name="Brooks A.N."/>
            <person name="Brown R.H."/>
            <person name="Butlin R.K."/>
            <person name="Caggese C."/>
            <person name="Calvi B.R."/>
            <person name="Bernardo de Carvalho A."/>
            <person name="Caspi A."/>
            <person name="Castrezana S."/>
            <person name="Celniker S.E."/>
            <person name="Chang J.L."/>
            <person name="Chapple C."/>
            <person name="Chatterji S."/>
            <person name="Chinwalla A."/>
            <person name="Civetta A."/>
            <person name="Clifton S.W."/>
            <person name="Comeron J.M."/>
            <person name="Costello J.C."/>
            <person name="Coyne J.A."/>
            <person name="Daub J."/>
            <person name="David R.G."/>
            <person name="Delcher A.L."/>
            <person name="Delehaunty K."/>
            <person name="Do C.B."/>
            <person name="Ebling H."/>
            <person name="Edwards K."/>
            <person name="Eickbush T."/>
            <person name="Evans J.D."/>
            <person name="Filipski A."/>
            <person name="Findeiss S."/>
            <person name="Freyhult E."/>
            <person name="Fulton L."/>
            <person name="Fulton R."/>
            <person name="Garcia A.C."/>
            <person name="Gardiner A."/>
            <person name="Garfield D.A."/>
            <person name="Garvin B.E."/>
            <person name="Gibson G."/>
            <person name="Gilbert D."/>
            <person name="Gnerre S."/>
            <person name="Godfrey J."/>
            <person name="Good R."/>
            <person name="Gotea V."/>
            <person name="Gravely B."/>
            <person name="Greenberg A.J."/>
            <person name="Griffiths-Jones S."/>
            <person name="Gross S."/>
            <person name="Guigo R."/>
            <person name="Gustafson E.A."/>
            <person name="Haerty W."/>
            <person name="Hahn M.W."/>
            <person name="Halligan D.L."/>
            <person name="Halpern A.L."/>
            <person name="Halter G.M."/>
            <person name="Han M.V."/>
            <person name="Heger A."/>
            <person name="Hillier L."/>
            <person name="Hinrichs A.S."/>
            <person name="Holmes I."/>
            <person name="Hoskins R.A."/>
            <person name="Hubisz M.J."/>
            <person name="Hultmark D."/>
            <person name="Huntley M.A."/>
            <person name="Jaffe D.B."/>
            <person name="Jagadeeshan S."/>
            <person name="Jeck W.R."/>
            <person name="Johnson J."/>
            <person name="Jones C.D."/>
            <person name="Jordan W.C."/>
            <person name="Karpen G.H."/>
            <person name="Kataoka E."/>
            <person name="Keightley P.D."/>
            <person name="Kheradpour P."/>
            <person name="Kirkness E.F."/>
            <person name="Koerich L.B."/>
            <person name="Kristiansen K."/>
            <person name="Kudrna D."/>
            <person name="Kulathinal R.J."/>
            <person name="Kumar S."/>
            <person name="Kwok R."/>
            <person name="Lander E."/>
            <person name="Langley C.H."/>
            <person name="Lapoint R."/>
            <person name="Lazzaro B.P."/>
            <person name="Lee S.J."/>
            <person name="Levesque L."/>
            <person name="Li R."/>
            <person name="Lin C.F."/>
            <person name="Lin M.F."/>
            <person name="Lindblad-Toh K."/>
            <person name="Llopart A."/>
            <person name="Long M."/>
            <person name="Low L."/>
            <person name="Lozovsky E."/>
            <person name="Lu J."/>
            <person name="Luo M."/>
            <person name="Machado C.A."/>
            <person name="Makalowski W."/>
            <person name="Marzo M."/>
            <person name="Matsuda M."/>
            <person name="Matzkin L."/>
            <person name="McAllister B."/>
            <person name="McBride C.S."/>
            <person name="McKernan B."/>
            <person name="McKernan K."/>
            <person name="Mendez-Lago M."/>
            <person name="Minx P."/>
            <person name="Mollenhauer M.U."/>
            <person name="Montooth K."/>
            <person name="Mount S.M."/>
            <person name="Mu X."/>
            <person name="Myers E."/>
            <person name="Negre B."/>
            <person name="Newfeld S."/>
            <person name="Nielsen R."/>
            <person name="Noor M.A."/>
            <person name="O'Grady P."/>
            <person name="Pachter L."/>
            <person name="Papaceit M."/>
            <person name="Parisi M.J."/>
            <person name="Parisi M."/>
            <person name="Parts L."/>
            <person name="Pedersen J.S."/>
            <person name="Pesole G."/>
            <person name="Phillippy A.M."/>
            <person name="Ponting C.P."/>
            <person name="Pop M."/>
            <person name="Porcelli D."/>
            <person name="Powell J.R."/>
            <person name="Prohaska S."/>
            <person name="Pruitt K."/>
            <person name="Puig M."/>
            <person name="Quesneville H."/>
            <person name="Ram K.R."/>
            <person name="Rand D."/>
            <person name="Rasmussen M.D."/>
            <person name="Reed L.K."/>
            <person name="Reenan R."/>
            <person name="Reily A."/>
            <person name="Remington K.A."/>
            <person name="Rieger T.T."/>
            <person name="Ritchie M.G."/>
            <person name="Robin C."/>
            <person name="Rogers Y.H."/>
            <person name="Rohde C."/>
            <person name="Rozas J."/>
            <person name="Rubenfield M.J."/>
            <person name="Ruiz A."/>
            <person name="Russo S."/>
            <person name="Salzberg S.L."/>
            <person name="Sanchez-Gracia A."/>
            <person name="Saranga D.J."/>
            <person name="Sato H."/>
            <person name="Schaeffer S.W."/>
            <person name="Schatz M.C."/>
            <person name="Schlenke T."/>
            <person name="Schwartz R."/>
            <person name="Segarra C."/>
            <person name="Singh R.S."/>
            <person name="Sirot L."/>
            <person name="Sirota M."/>
            <person name="Sisneros N.B."/>
            <person name="Smith C.D."/>
            <person name="Smith T.F."/>
            <person name="Spieth J."/>
            <person name="Stage D.E."/>
            <person name="Stark A."/>
            <person name="Stephan W."/>
            <person name="Strausberg R.L."/>
            <person name="Strempel S."/>
            <person name="Sturgill D."/>
            <person name="Sutton G."/>
            <person name="Sutton G.G."/>
            <person name="Tao W."/>
            <person name="Teichmann S."/>
            <person name="Tobari Y.N."/>
            <person name="Tomimura Y."/>
            <person name="Tsolas J.M."/>
            <person name="Valente V.L."/>
            <person name="Venter E."/>
            <person name="Venter J.C."/>
            <person name="Vicario S."/>
            <person name="Vieira F.G."/>
            <person name="Vilella A.J."/>
            <person name="Villasante A."/>
            <person name="Walenz B."/>
            <person name="Wang J."/>
            <person name="Wasserman M."/>
            <person name="Watts T."/>
            <person name="Wilson D."/>
            <person name="Wilson R.K."/>
            <person name="Wing R.A."/>
            <person name="Wolfner M.F."/>
            <person name="Wong A."/>
            <person name="Wong G.K."/>
            <person name="Wu C.I."/>
            <person name="Wu G."/>
            <person name="Yamamoto D."/>
            <person name="Yang H.P."/>
            <person name="Yang S.P."/>
            <person name="Yorke J.A."/>
            <person name="Yoshida K."/>
            <person name="Zdobnov E."/>
            <person name="Zhang P."/>
            <person name="Zhang Y."/>
            <person name="Zimin A.V."/>
            <person name="Baldwin J."/>
            <person name="Abdouelleil A."/>
            <person name="Abdulkadir J."/>
            <person name="Abebe A."/>
            <person name="Abera B."/>
            <person name="Abreu J."/>
            <person name="Acer S.C."/>
            <person name="Aftuck L."/>
            <person name="Alexander A."/>
            <person name="An P."/>
            <person name="Anderson E."/>
            <person name="Anderson S."/>
            <person name="Arachi H."/>
            <person name="Azer M."/>
            <person name="Bachantsang P."/>
            <person name="Barry A."/>
            <person name="Bayul T."/>
            <person name="Berlin A."/>
            <person name="Bessette D."/>
            <person name="Bloom T."/>
            <person name="Blye J."/>
            <person name="Boguslavskiy L."/>
            <person name="Bonnet C."/>
            <person name="Boukhgalter B."/>
            <person name="Bourzgui I."/>
            <person name="Brown A."/>
            <person name="Cahill P."/>
            <person name="Channer S."/>
            <person name="Cheshatsang Y."/>
            <person name="Chuda L."/>
            <person name="Citroen M."/>
            <person name="Collymore A."/>
            <person name="Cooke P."/>
            <person name="Costello M."/>
            <person name="D'Aco K."/>
            <person name="Daza R."/>
            <person name="De Haan G."/>
            <person name="DeGray S."/>
            <person name="DeMaso C."/>
            <person name="Dhargay N."/>
            <person name="Dooley K."/>
            <person name="Dooley E."/>
            <person name="Doricent M."/>
            <person name="Dorje P."/>
            <person name="Dorjee K."/>
            <person name="Dupes A."/>
            <person name="Elong R."/>
            <person name="Falk J."/>
            <person name="Farina A."/>
            <person name="Faro S."/>
            <person name="Ferguson D."/>
            <person name="Fisher S."/>
            <person name="Foley C.D."/>
            <person name="Franke A."/>
            <person name="Friedrich D."/>
            <person name="Gadbois L."/>
            <person name="Gearin G."/>
            <person name="Gearin C.R."/>
            <person name="Giannoukos G."/>
            <person name="Goode T."/>
            <person name="Graham J."/>
            <person name="Grandbois E."/>
            <person name="Grewal S."/>
            <person name="Gyaltsen K."/>
            <person name="Hafez N."/>
            <person name="Hagos B."/>
            <person name="Hall J."/>
            <person name="Henson C."/>
            <person name="Hollinger A."/>
            <person name="Honan T."/>
            <person name="Huard M.D."/>
            <person name="Hughes L."/>
            <person name="Hurhula B."/>
            <person name="Husby M.E."/>
            <person name="Kamat A."/>
            <person name="Kanga B."/>
            <person name="Kashin S."/>
            <person name="Khazanovich D."/>
            <person name="Kisner P."/>
            <person name="Lance K."/>
            <person name="Lara M."/>
            <person name="Lee W."/>
            <person name="Lennon N."/>
            <person name="Letendre F."/>
            <person name="LeVine R."/>
            <person name="Lipovsky A."/>
            <person name="Liu X."/>
            <person name="Liu J."/>
            <person name="Liu S."/>
            <person name="Lokyitsang T."/>
            <person name="Lokyitsang Y."/>
            <person name="Lubonja R."/>
            <person name="Lui A."/>
            <person name="MacDonald P."/>
            <person name="Magnisalis V."/>
            <person name="Maru K."/>
            <person name="Matthews C."/>
            <person name="McCusker W."/>
            <person name="McDonough S."/>
            <person name="Mehta T."/>
            <person name="Meldrim J."/>
            <person name="Meneus L."/>
            <person name="Mihai O."/>
            <person name="Mihalev A."/>
            <person name="Mihova T."/>
            <person name="Mittelman R."/>
            <person name="Mlenga V."/>
            <person name="Montmayeur A."/>
            <person name="Mulrain L."/>
            <person name="Navidi A."/>
            <person name="Naylor J."/>
            <person name="Negash T."/>
            <person name="Nguyen T."/>
            <person name="Nguyen N."/>
            <person name="Nicol R."/>
            <person name="Norbu C."/>
            <person name="Norbu N."/>
            <person name="Novod N."/>
            <person name="O'Neill B."/>
            <person name="Osman S."/>
            <person name="Markiewicz E."/>
            <person name="Oyono O.L."/>
            <person name="Patti C."/>
            <person name="Phunkhang P."/>
            <person name="Pierre F."/>
            <person name="Priest M."/>
            <person name="Raghuraman S."/>
            <person name="Rege F."/>
            <person name="Reyes R."/>
            <person name="Rise C."/>
            <person name="Rogov P."/>
            <person name="Ross K."/>
            <person name="Ryan E."/>
            <person name="Settipalli S."/>
            <person name="Shea T."/>
            <person name="Sherpa N."/>
            <person name="Shi L."/>
            <person name="Shih D."/>
            <person name="Sparrow T."/>
            <person name="Spaulding J."/>
            <person name="Stalker J."/>
            <person name="Stange-Thomann N."/>
            <person name="Stavropoulos S."/>
            <person name="Stone C."/>
            <person name="Strader C."/>
            <person name="Tesfaye S."/>
            <person name="Thomson T."/>
            <person name="Thoulutsang Y."/>
            <person name="Thoulutsang D."/>
            <person name="Topham K."/>
            <person name="Topping I."/>
            <person name="Tsamla T."/>
            <person name="Vassiliev H."/>
            <person name="Vo A."/>
            <person name="Wangchuk T."/>
            <person name="Wangdi T."/>
            <person name="Weiand M."/>
            <person name="Wilkinson J."/>
            <person name="Wilson A."/>
            <person name="Yadav S."/>
            <person name="Young G."/>
            <person name="Yu Q."/>
            <person name="Zembek L."/>
            <person name="Zhong D."/>
            <person name="Zimmer A."/>
            <person name="Zwirko Z."/>
            <person name="Jaffe D.B."/>
            <person name="Alvarez P."/>
            <person name="Brockman W."/>
            <person name="Butler J."/>
            <person name="Chin C."/>
            <person name="Gnerre S."/>
            <person name="Grabherr M."/>
            <person name="Kleber M."/>
            <person name="Mauceli E."/>
            <person name="MacCallum I."/>
        </authorList>
    </citation>
    <scope>NUCLEOTIDE SEQUENCE [LARGE SCALE GENOMIC DNA]</scope>
    <source>
        <strain evidence="3">MSH-3 / Tucson 14011-0111.49</strain>
    </source>
</reference>
<evidence type="ECO:0000313" key="2">
    <source>
        <dbReference type="EMBL" id="EDW33887.1"/>
    </source>
</evidence>
<evidence type="ECO:0000313" key="3">
    <source>
        <dbReference type="Proteomes" id="UP000008744"/>
    </source>
</evidence>
<name>B4GE52_DROPE</name>
<organism evidence="3">
    <name type="scientific">Drosophila persimilis</name>
    <name type="common">Fruit fly</name>
    <dbReference type="NCBI Taxonomy" id="7234"/>
    <lineage>
        <taxon>Eukaryota</taxon>
        <taxon>Metazoa</taxon>
        <taxon>Ecdysozoa</taxon>
        <taxon>Arthropoda</taxon>
        <taxon>Hexapoda</taxon>
        <taxon>Insecta</taxon>
        <taxon>Pterygota</taxon>
        <taxon>Neoptera</taxon>
        <taxon>Endopterygota</taxon>
        <taxon>Diptera</taxon>
        <taxon>Brachycera</taxon>
        <taxon>Muscomorpha</taxon>
        <taxon>Ephydroidea</taxon>
        <taxon>Drosophilidae</taxon>
        <taxon>Drosophila</taxon>
        <taxon>Sophophora</taxon>
    </lineage>
</organism>
<gene>
    <name evidence="2" type="primary">Dper\GL21954</name>
    <name evidence="2" type="ORF">Dper_GL21954</name>
</gene>
<proteinExistence type="predicted"/>
<dbReference type="Proteomes" id="UP000008744">
    <property type="component" value="Unassembled WGS sequence"/>
</dbReference>
<evidence type="ECO:0000256" key="1">
    <source>
        <dbReference type="SAM" id="MobiDB-lite"/>
    </source>
</evidence>
<protein>
    <submittedName>
        <fullName evidence="2">GL21954</fullName>
    </submittedName>
</protein>
<feature type="region of interest" description="Disordered" evidence="1">
    <location>
        <begin position="94"/>
        <end position="114"/>
    </location>
</feature>
<dbReference type="EMBL" id="CH479182">
    <property type="protein sequence ID" value="EDW33887.1"/>
    <property type="molecule type" value="Genomic_DNA"/>
</dbReference>